<dbReference type="RefSeq" id="XP_020071325.1">
    <property type="nucleotide sequence ID" value="XM_020212622.1"/>
</dbReference>
<dbReference type="OrthoDB" id="5591297at2759"/>
<protein>
    <submittedName>
        <fullName evidence="9">Nucleotidylyl transferase</fullName>
    </submittedName>
</protein>
<dbReference type="Gene3D" id="3.40.50.620">
    <property type="entry name" value="HUPs"/>
    <property type="match status" value="1"/>
</dbReference>
<dbReference type="GO" id="GO:0005634">
    <property type="term" value="C:nucleus"/>
    <property type="evidence" value="ECO:0007669"/>
    <property type="project" value="TreeGrafter"/>
</dbReference>
<dbReference type="GO" id="GO:0009435">
    <property type="term" value="P:NAD+ biosynthetic process"/>
    <property type="evidence" value="ECO:0007669"/>
    <property type="project" value="UniProtKB-UniPathway"/>
</dbReference>
<keyword evidence="3 9" id="KW-0808">Transferase</keyword>
<dbReference type="GeneID" id="30987018"/>
<dbReference type="SUPFAM" id="SSF52374">
    <property type="entry name" value="Nucleotidylyl transferase"/>
    <property type="match status" value="1"/>
</dbReference>
<evidence type="ECO:0000256" key="4">
    <source>
        <dbReference type="ARBA" id="ARBA00022695"/>
    </source>
</evidence>
<dbReference type="GO" id="GO:0005524">
    <property type="term" value="F:ATP binding"/>
    <property type="evidence" value="ECO:0007669"/>
    <property type="project" value="UniProtKB-KW"/>
</dbReference>
<dbReference type="GO" id="GO:0016887">
    <property type="term" value="F:ATP hydrolysis activity"/>
    <property type="evidence" value="ECO:0007669"/>
    <property type="project" value="TreeGrafter"/>
</dbReference>
<keyword evidence="7" id="KW-0520">NAD</keyword>
<dbReference type="OMA" id="RLVMMEL"/>
<evidence type="ECO:0000313" key="9">
    <source>
        <dbReference type="EMBL" id="ODV74286.1"/>
    </source>
</evidence>
<dbReference type="GO" id="GO:0005737">
    <property type="term" value="C:cytoplasm"/>
    <property type="evidence" value="ECO:0007669"/>
    <property type="project" value="TreeGrafter"/>
</dbReference>
<accession>A0A1E4S427</accession>
<keyword evidence="10" id="KW-1185">Reference proteome</keyword>
<dbReference type="InterPro" id="IPR005248">
    <property type="entry name" value="NadD/NMNAT"/>
</dbReference>
<dbReference type="GO" id="GO:0000309">
    <property type="term" value="F:nicotinamide-nucleotide adenylyltransferase activity"/>
    <property type="evidence" value="ECO:0007669"/>
    <property type="project" value="UniProtKB-EC"/>
</dbReference>
<dbReference type="EMBL" id="KV453928">
    <property type="protein sequence ID" value="ODV74286.1"/>
    <property type="molecule type" value="Genomic_DNA"/>
</dbReference>
<organism evidence="9 10">
    <name type="scientific">Cyberlindnera jadinii (strain ATCC 18201 / CBS 1600 / BCRC 20928 / JCM 3617 / NBRC 0987 / NRRL Y-1542)</name>
    <name type="common">Torula yeast</name>
    <name type="synonym">Candida utilis</name>
    <dbReference type="NCBI Taxonomy" id="983966"/>
    <lineage>
        <taxon>Eukaryota</taxon>
        <taxon>Fungi</taxon>
        <taxon>Dikarya</taxon>
        <taxon>Ascomycota</taxon>
        <taxon>Saccharomycotina</taxon>
        <taxon>Saccharomycetes</taxon>
        <taxon>Phaffomycetales</taxon>
        <taxon>Phaffomycetaceae</taxon>
        <taxon>Cyberlindnera</taxon>
    </lineage>
</organism>
<evidence type="ECO:0000256" key="8">
    <source>
        <dbReference type="ARBA" id="ARBA00049001"/>
    </source>
</evidence>
<comment type="catalytic activity">
    <reaction evidence="8">
        <text>beta-nicotinamide D-ribonucleotide + ATP + H(+) = diphosphate + NAD(+)</text>
        <dbReference type="Rhea" id="RHEA:21360"/>
        <dbReference type="ChEBI" id="CHEBI:14649"/>
        <dbReference type="ChEBI" id="CHEBI:15378"/>
        <dbReference type="ChEBI" id="CHEBI:30616"/>
        <dbReference type="ChEBI" id="CHEBI:33019"/>
        <dbReference type="ChEBI" id="CHEBI:57540"/>
        <dbReference type="EC" id="2.7.7.1"/>
    </reaction>
</comment>
<keyword evidence="6" id="KW-0067">ATP-binding</keyword>
<sequence>MSFKVIYHTHSPVISPSTRRLCILDSSFNPPHLGHYALVNKSITYPYHGQVMPKDSVGVLLMFSVNNCDKKTPKPAPIEHRVQMMCLLADHIKQEMDVPVYVIVTDQPIFADKSVQVQQWIKQTAGVVEGLRLTFLLGFDTLVRVFDNKYYAPTPTTVALEGFMRHNDLFALTRDDDKQYSLEQQLSYVDNIRSGKNKDCLPEWSERIFIGEGDPSLLKVSSSRIRALIESGDTTWQTETIPSIVEFIHESKPYE</sequence>
<evidence type="ECO:0000256" key="3">
    <source>
        <dbReference type="ARBA" id="ARBA00022679"/>
    </source>
</evidence>
<dbReference type="UniPathway" id="UPA00253">
    <property type="reaction ID" value="UER00600"/>
</dbReference>
<keyword evidence="5" id="KW-0547">Nucleotide-binding</keyword>
<gene>
    <name evidence="9" type="ORF">CYBJADRAFT_125987</name>
</gene>
<dbReference type="STRING" id="983966.A0A1E4S427"/>
<keyword evidence="2" id="KW-0662">Pyridine nucleotide biosynthesis</keyword>
<evidence type="ECO:0000256" key="2">
    <source>
        <dbReference type="ARBA" id="ARBA00022642"/>
    </source>
</evidence>
<proteinExistence type="predicted"/>
<keyword evidence="4" id="KW-0548">Nucleotidyltransferase</keyword>
<evidence type="ECO:0000256" key="1">
    <source>
        <dbReference type="ARBA" id="ARBA00004790"/>
    </source>
</evidence>
<reference evidence="9 10" key="1">
    <citation type="journal article" date="2016" name="Proc. Natl. Acad. Sci. U.S.A.">
        <title>Comparative genomics of biotechnologically important yeasts.</title>
        <authorList>
            <person name="Riley R."/>
            <person name="Haridas S."/>
            <person name="Wolfe K.H."/>
            <person name="Lopes M.R."/>
            <person name="Hittinger C.T."/>
            <person name="Goeker M."/>
            <person name="Salamov A.A."/>
            <person name="Wisecaver J.H."/>
            <person name="Long T.M."/>
            <person name="Calvey C.H."/>
            <person name="Aerts A.L."/>
            <person name="Barry K.W."/>
            <person name="Choi C."/>
            <person name="Clum A."/>
            <person name="Coughlan A.Y."/>
            <person name="Deshpande S."/>
            <person name="Douglass A.P."/>
            <person name="Hanson S.J."/>
            <person name="Klenk H.-P."/>
            <person name="LaButti K.M."/>
            <person name="Lapidus A."/>
            <person name="Lindquist E.A."/>
            <person name="Lipzen A.M."/>
            <person name="Meier-Kolthoff J.P."/>
            <person name="Ohm R.A."/>
            <person name="Otillar R.P."/>
            <person name="Pangilinan J.L."/>
            <person name="Peng Y."/>
            <person name="Rokas A."/>
            <person name="Rosa C.A."/>
            <person name="Scheuner C."/>
            <person name="Sibirny A.A."/>
            <person name="Slot J.C."/>
            <person name="Stielow J.B."/>
            <person name="Sun H."/>
            <person name="Kurtzman C.P."/>
            <person name="Blackwell M."/>
            <person name="Grigoriev I.V."/>
            <person name="Jeffries T.W."/>
        </authorList>
    </citation>
    <scope>NUCLEOTIDE SEQUENCE [LARGE SCALE GENOMIC DNA]</scope>
    <source>
        <strain evidence="10">ATCC 18201 / CBS 1600 / BCRC 20928 / JCM 3617 / NBRC 0987 / NRRL Y-1542</strain>
    </source>
</reference>
<evidence type="ECO:0000256" key="5">
    <source>
        <dbReference type="ARBA" id="ARBA00022741"/>
    </source>
</evidence>
<dbReference type="InterPro" id="IPR014729">
    <property type="entry name" value="Rossmann-like_a/b/a_fold"/>
</dbReference>
<comment type="pathway">
    <text evidence="1">Cofactor biosynthesis; NAD(+) biosynthesis.</text>
</comment>
<evidence type="ECO:0000256" key="6">
    <source>
        <dbReference type="ARBA" id="ARBA00022840"/>
    </source>
</evidence>
<name>A0A1E4S427_CYBJN</name>
<dbReference type="PANTHER" id="PTHR31285">
    <property type="entry name" value="NICOTINAMIDE MONONUCLEOTIDE ADENYLYLTRANSFERASE"/>
    <property type="match status" value="1"/>
</dbReference>
<dbReference type="PANTHER" id="PTHR31285:SF0">
    <property type="entry name" value="NICOTINAMIDE MONONUCLEOTIDE ADENYLYLTRANSFERASE"/>
    <property type="match status" value="1"/>
</dbReference>
<dbReference type="CDD" id="cd02165">
    <property type="entry name" value="NMNAT"/>
    <property type="match status" value="1"/>
</dbReference>
<evidence type="ECO:0000313" key="10">
    <source>
        <dbReference type="Proteomes" id="UP000094389"/>
    </source>
</evidence>
<evidence type="ECO:0000256" key="7">
    <source>
        <dbReference type="ARBA" id="ARBA00023027"/>
    </source>
</evidence>
<dbReference type="Proteomes" id="UP000094389">
    <property type="component" value="Unassembled WGS sequence"/>
</dbReference>
<dbReference type="AlphaFoldDB" id="A0A1E4S427"/>